<evidence type="ECO:0000313" key="1">
    <source>
        <dbReference type="EMBL" id="QEC62437.1"/>
    </source>
</evidence>
<protein>
    <submittedName>
        <fullName evidence="1">Uncharacterized protein</fullName>
    </submittedName>
</protein>
<accession>A0A5B8UTK6</accession>
<dbReference type="Proteomes" id="UP000321479">
    <property type="component" value="Chromosome"/>
</dbReference>
<dbReference type="KEGG" id="mgin:FRZ54_07500"/>
<keyword evidence="2" id="KW-1185">Reference proteome</keyword>
<dbReference type="RefSeq" id="WP_147031014.1">
    <property type="nucleotide sequence ID" value="NZ_CP042436.1"/>
</dbReference>
<reference evidence="1 2" key="1">
    <citation type="journal article" date="2017" name="Curr. Microbiol.">
        <title>Mucilaginibacter ginsenosidivorans sp. nov., Isolated from Soil of Ginseng Field.</title>
        <authorList>
            <person name="Kim M.M."/>
            <person name="Siddiqi M.Z."/>
            <person name="Im W.T."/>
        </authorList>
    </citation>
    <scope>NUCLEOTIDE SEQUENCE [LARGE SCALE GENOMIC DNA]</scope>
    <source>
        <strain evidence="1 2">Gsoil 3017</strain>
    </source>
</reference>
<dbReference type="AlphaFoldDB" id="A0A5B8UTK6"/>
<organism evidence="1 2">
    <name type="scientific">Mucilaginibacter ginsenosidivorans</name>
    <dbReference type="NCBI Taxonomy" id="398053"/>
    <lineage>
        <taxon>Bacteria</taxon>
        <taxon>Pseudomonadati</taxon>
        <taxon>Bacteroidota</taxon>
        <taxon>Sphingobacteriia</taxon>
        <taxon>Sphingobacteriales</taxon>
        <taxon>Sphingobacteriaceae</taxon>
        <taxon>Mucilaginibacter</taxon>
    </lineage>
</organism>
<dbReference type="EMBL" id="CP042436">
    <property type="protein sequence ID" value="QEC62437.1"/>
    <property type="molecule type" value="Genomic_DNA"/>
</dbReference>
<dbReference type="OrthoDB" id="10014018at2"/>
<name>A0A5B8UTK6_9SPHI</name>
<sequence>MRTRIGNIISIIILFLTISRLSANAAKSSFNILTLPDTGKIASVLVLTDCGHQLESIEFFKANGKGFSVACGVYQVSGYRTIIPDTLTGPVLCQLEFKYTDWKPINNTIALFLVPGENITVKVTSSALSQEYSIEGPVLTMDYQTRLLAPVQRYNTQINQINAKLRSTGADTVLLKKEMNQAIAGCFNVPRQYILSNPHSLLCMTALRMMGNGDPTLKEPVSELDTLFHSLSSEIQNSDEGKDFGERLRKYFQTTGK</sequence>
<proteinExistence type="predicted"/>
<gene>
    <name evidence="1" type="ORF">FRZ54_07500</name>
</gene>
<evidence type="ECO:0000313" key="2">
    <source>
        <dbReference type="Proteomes" id="UP000321479"/>
    </source>
</evidence>